<dbReference type="SUPFAM" id="SSF56436">
    <property type="entry name" value="C-type lectin-like"/>
    <property type="match status" value="1"/>
</dbReference>
<dbReference type="Gene3D" id="3.10.100.10">
    <property type="entry name" value="Mannose-Binding Protein A, subunit A"/>
    <property type="match status" value="1"/>
</dbReference>
<reference evidence="7" key="1">
    <citation type="submission" date="2014-05" db="EMBL/GenBank/DDBJ databases">
        <authorList>
            <person name="Chronopoulou M."/>
        </authorList>
    </citation>
    <scope>NUCLEOTIDE SEQUENCE</scope>
    <source>
        <tissue evidence="7">Whole organism</tissue>
    </source>
</reference>
<dbReference type="InterPro" id="IPR016186">
    <property type="entry name" value="C-type_lectin-like/link_sf"/>
</dbReference>
<dbReference type="SMART" id="SM00034">
    <property type="entry name" value="CLECT"/>
    <property type="match status" value="1"/>
</dbReference>
<evidence type="ECO:0000256" key="2">
    <source>
        <dbReference type="ARBA" id="ARBA00023157"/>
    </source>
</evidence>
<evidence type="ECO:0000256" key="4">
    <source>
        <dbReference type="SAM" id="SignalP"/>
    </source>
</evidence>
<name>A0A0K2TBQ4_LEPSM</name>
<dbReference type="Gene3D" id="3.50.4.10">
    <property type="entry name" value="Hepatocyte Growth Factor"/>
    <property type="match status" value="3"/>
</dbReference>
<dbReference type="Pfam" id="PF14295">
    <property type="entry name" value="PAN_4"/>
    <property type="match status" value="3"/>
</dbReference>
<dbReference type="PROSITE" id="PS50041">
    <property type="entry name" value="C_TYPE_LECTIN_2"/>
    <property type="match status" value="1"/>
</dbReference>
<dbReference type="Pfam" id="PF00059">
    <property type="entry name" value="Lectin_C"/>
    <property type="match status" value="1"/>
</dbReference>
<feature type="compositionally biased region" description="Acidic residues" evidence="3">
    <location>
        <begin position="278"/>
        <end position="289"/>
    </location>
</feature>
<feature type="region of interest" description="Disordered" evidence="3">
    <location>
        <begin position="267"/>
        <end position="305"/>
    </location>
</feature>
<dbReference type="AlphaFoldDB" id="A0A0K2TBQ4"/>
<dbReference type="SUPFAM" id="SSF57414">
    <property type="entry name" value="Hairpin loop containing domain-like"/>
    <property type="match status" value="1"/>
</dbReference>
<evidence type="ECO:0000313" key="7">
    <source>
        <dbReference type="EMBL" id="CDW23499.1"/>
    </source>
</evidence>
<dbReference type="InterPro" id="IPR003609">
    <property type="entry name" value="Pan_app"/>
</dbReference>
<evidence type="ECO:0000259" key="6">
    <source>
        <dbReference type="PROSITE" id="PS50948"/>
    </source>
</evidence>
<evidence type="ECO:0000256" key="3">
    <source>
        <dbReference type="SAM" id="MobiDB-lite"/>
    </source>
</evidence>
<dbReference type="CDD" id="cd00037">
    <property type="entry name" value="CLECT"/>
    <property type="match status" value="1"/>
</dbReference>
<sequence>MFVKTCLPFFFLTIKLSYGFFDPCQAFGICISVQPNNNRGFNVASNPAPVNFMKLDDKWIKPSDHQSDYAYYFAQDVHTGFDWFESKKFCEFNGGHLAEPMNSDDANFLRSYARSLAHNDNWWIGLREKEQCRCQFQNSFGFSSYVSLNPSELVNHGVLHVSCPSQTRKVCDGGANRWIWSFSGTPMSGYTNWAPSEPQFNEYCVILWHQRDFQWSDFSCNIRIDSDNSRFKPLCQKRLTPLTTTTTTTTTSSTTAASIVIDRVDEYDYDDKGPKGDEENDEDENDDENQFSKGDILPNSESCSDSNVVYRGRNIQRPIKLVYSSKRCAEICNSVEGCRYWVWRGDKFPQKCILKSKLRRRKFRIRKQNAVSGKRNGCPASPSTKAQPTCSLNYDVRGDNVETIGNYFGVKTPEECMEKCKENKDLCKTWTWVRNHRQKKQSRRGTKCVLSVASALSEDYFVYKKGAVTGIYPSEECYDQKKDENICECKSFSDAYYDDLDYGEYTDLNGSGRISNSGSEESEEKGTSCRKKAEYNHCPLKEKETAIEETTPEKLIQEEVCIEYGVSFNGGTTYSMIGGVTSAEQCRSHCTGMCKYWTWKSKAKSCLLKKANTYYPEANESSVSGTIIGTCSTTTPFSSLTRCSCLPVDPEYDYSEEEEHKNGGDSEGADEYDYYGADNDASFLSLITVKQGGKDCSNGYVKKCGSSAPVEIDIVNLGGSSRIHFS</sequence>
<evidence type="ECO:0000256" key="1">
    <source>
        <dbReference type="ARBA" id="ARBA00022737"/>
    </source>
</evidence>
<organism evidence="7">
    <name type="scientific">Lepeophtheirus salmonis</name>
    <name type="common">Salmon louse</name>
    <name type="synonym">Caligus salmonis</name>
    <dbReference type="NCBI Taxonomy" id="72036"/>
    <lineage>
        <taxon>Eukaryota</taxon>
        <taxon>Metazoa</taxon>
        <taxon>Ecdysozoa</taxon>
        <taxon>Arthropoda</taxon>
        <taxon>Crustacea</taxon>
        <taxon>Multicrustacea</taxon>
        <taxon>Hexanauplia</taxon>
        <taxon>Copepoda</taxon>
        <taxon>Siphonostomatoida</taxon>
        <taxon>Caligidae</taxon>
        <taxon>Lepeophtheirus</taxon>
    </lineage>
</organism>
<protein>
    <submittedName>
        <fullName evidence="7">Uncharacterized protein</fullName>
    </submittedName>
</protein>
<dbReference type="OrthoDB" id="10508766at2759"/>
<feature type="domain" description="Apple" evidence="6">
    <location>
        <begin position="390"/>
        <end position="477"/>
    </location>
</feature>
<dbReference type="EMBL" id="HACA01006138">
    <property type="protein sequence ID" value="CDW23499.1"/>
    <property type="molecule type" value="Transcribed_RNA"/>
</dbReference>
<dbReference type="PROSITE" id="PS50948">
    <property type="entry name" value="PAN"/>
    <property type="match status" value="1"/>
</dbReference>
<dbReference type="InterPro" id="IPR000177">
    <property type="entry name" value="Apple"/>
</dbReference>
<feature type="domain" description="C-type lectin" evidence="5">
    <location>
        <begin position="66"/>
        <end position="221"/>
    </location>
</feature>
<dbReference type="GO" id="GO:0005576">
    <property type="term" value="C:extracellular region"/>
    <property type="evidence" value="ECO:0007669"/>
    <property type="project" value="InterPro"/>
</dbReference>
<feature type="compositionally biased region" description="Basic and acidic residues" evidence="3">
    <location>
        <begin position="267"/>
        <end position="277"/>
    </location>
</feature>
<evidence type="ECO:0000259" key="5">
    <source>
        <dbReference type="PROSITE" id="PS50041"/>
    </source>
</evidence>
<dbReference type="GO" id="GO:0006508">
    <property type="term" value="P:proteolysis"/>
    <property type="evidence" value="ECO:0007669"/>
    <property type="project" value="InterPro"/>
</dbReference>
<dbReference type="InterPro" id="IPR001304">
    <property type="entry name" value="C-type_lectin-like"/>
</dbReference>
<dbReference type="InterPro" id="IPR016187">
    <property type="entry name" value="CTDL_fold"/>
</dbReference>
<keyword evidence="1" id="KW-0677">Repeat</keyword>
<feature type="chain" id="PRO_5005487630" evidence="4">
    <location>
        <begin position="27"/>
        <end position="726"/>
    </location>
</feature>
<keyword evidence="2" id="KW-1015">Disulfide bond</keyword>
<proteinExistence type="predicted"/>
<feature type="signal peptide" evidence="4">
    <location>
        <begin position="1"/>
        <end position="26"/>
    </location>
</feature>
<accession>A0A0K2TBQ4</accession>
<dbReference type="SMART" id="SM00223">
    <property type="entry name" value="APPLE"/>
    <property type="match status" value="2"/>
</dbReference>
<keyword evidence="4" id="KW-0732">Signal</keyword>